<name>A0A367ZML5_9BACT</name>
<keyword evidence="3 9" id="KW-0132">Cell division</keyword>
<evidence type="ECO:0000313" key="12">
    <source>
        <dbReference type="EMBL" id="RCK79374.1"/>
    </source>
</evidence>
<evidence type="ECO:0000256" key="4">
    <source>
        <dbReference type="ARBA" id="ARBA00022829"/>
    </source>
</evidence>
<dbReference type="InterPro" id="IPR044068">
    <property type="entry name" value="CB"/>
</dbReference>
<dbReference type="GO" id="GO:0009037">
    <property type="term" value="F:tyrosine-based site-specific recombinase activity"/>
    <property type="evidence" value="ECO:0007669"/>
    <property type="project" value="UniProtKB-UniRule"/>
</dbReference>
<keyword evidence="4 9" id="KW-0159">Chromosome partition</keyword>
<reference evidence="12 13" key="1">
    <citation type="submission" date="2018-05" db="EMBL/GenBank/DDBJ databases">
        <title>A metagenomic window into the 2 km-deep terrestrial subsurface aquifer revealed taxonomically and functionally diverse microbial community comprising novel uncultured bacterial lineages.</title>
        <authorList>
            <person name="Kadnikov V.V."/>
            <person name="Mardanov A.V."/>
            <person name="Beletsky A.V."/>
            <person name="Banks D."/>
            <person name="Pimenov N.V."/>
            <person name="Frank Y.A."/>
            <person name="Karnachuk O.V."/>
            <person name="Ravin N.V."/>
        </authorList>
    </citation>
    <scope>NUCLEOTIDE SEQUENCE [LARGE SCALE GENOMIC DNA]</scope>
    <source>
        <strain evidence="12">BY5</strain>
    </source>
</reference>
<feature type="active site" evidence="9">
    <location>
        <position position="173"/>
    </location>
</feature>
<dbReference type="Proteomes" id="UP000252355">
    <property type="component" value="Unassembled WGS sequence"/>
</dbReference>
<dbReference type="PROSITE" id="PS51900">
    <property type="entry name" value="CB"/>
    <property type="match status" value="1"/>
</dbReference>
<evidence type="ECO:0000256" key="6">
    <source>
        <dbReference type="ARBA" id="ARBA00023125"/>
    </source>
</evidence>
<dbReference type="PANTHER" id="PTHR30349:SF77">
    <property type="entry name" value="TYROSINE RECOMBINASE XERC"/>
    <property type="match status" value="1"/>
</dbReference>
<evidence type="ECO:0000259" key="11">
    <source>
        <dbReference type="PROSITE" id="PS51900"/>
    </source>
</evidence>
<dbReference type="InterPro" id="IPR050090">
    <property type="entry name" value="Tyrosine_recombinase_XerCD"/>
</dbReference>
<comment type="similarity">
    <text evidence="9">Belongs to the 'phage' integrase family. XerC subfamily.</text>
</comment>
<dbReference type="GO" id="GO:0005737">
    <property type="term" value="C:cytoplasm"/>
    <property type="evidence" value="ECO:0007669"/>
    <property type="project" value="UniProtKB-SubCell"/>
</dbReference>
<evidence type="ECO:0000256" key="1">
    <source>
        <dbReference type="ARBA" id="ARBA00004496"/>
    </source>
</evidence>
<comment type="caution">
    <text evidence="12">The sequence shown here is derived from an EMBL/GenBank/DDBJ whole genome shotgun (WGS) entry which is preliminary data.</text>
</comment>
<comment type="subcellular location">
    <subcellularLocation>
        <location evidence="1 9">Cytoplasm</location>
    </subcellularLocation>
</comment>
<comment type="subunit">
    <text evidence="9">Forms a cyclic heterotetrameric complex composed of two molecules of XerC and two molecules of XerD.</text>
</comment>
<dbReference type="Pfam" id="PF02899">
    <property type="entry name" value="Phage_int_SAM_1"/>
    <property type="match status" value="1"/>
</dbReference>
<dbReference type="Pfam" id="PF00589">
    <property type="entry name" value="Phage_integrase"/>
    <property type="match status" value="1"/>
</dbReference>
<dbReference type="HAMAP" id="MF_01808">
    <property type="entry name" value="Recomb_XerC_XerD"/>
    <property type="match status" value="1"/>
</dbReference>
<dbReference type="SUPFAM" id="SSF56349">
    <property type="entry name" value="DNA breaking-rejoining enzymes"/>
    <property type="match status" value="1"/>
</dbReference>
<dbReference type="Gene3D" id="1.10.150.130">
    <property type="match status" value="1"/>
</dbReference>
<dbReference type="PROSITE" id="PS51898">
    <property type="entry name" value="TYR_RECOMBINASE"/>
    <property type="match status" value="1"/>
</dbReference>
<evidence type="ECO:0000256" key="2">
    <source>
        <dbReference type="ARBA" id="ARBA00022490"/>
    </source>
</evidence>
<dbReference type="InterPro" id="IPR023009">
    <property type="entry name" value="Tyrosine_recombinase_XerC/XerD"/>
</dbReference>
<dbReference type="InterPro" id="IPR011010">
    <property type="entry name" value="DNA_brk_join_enz"/>
</dbReference>
<dbReference type="PANTHER" id="PTHR30349">
    <property type="entry name" value="PHAGE INTEGRASE-RELATED"/>
    <property type="match status" value="1"/>
</dbReference>
<dbReference type="InterPro" id="IPR010998">
    <property type="entry name" value="Integrase_recombinase_N"/>
</dbReference>
<dbReference type="GO" id="GO:0007059">
    <property type="term" value="P:chromosome segregation"/>
    <property type="evidence" value="ECO:0007669"/>
    <property type="project" value="UniProtKB-UniRule"/>
</dbReference>
<evidence type="ECO:0000256" key="5">
    <source>
        <dbReference type="ARBA" id="ARBA00022908"/>
    </source>
</evidence>
<dbReference type="Gene3D" id="1.10.443.10">
    <property type="entry name" value="Intergrase catalytic core"/>
    <property type="match status" value="1"/>
</dbReference>
<accession>A0A367ZML5</accession>
<dbReference type="GO" id="GO:0051301">
    <property type="term" value="P:cell division"/>
    <property type="evidence" value="ECO:0007669"/>
    <property type="project" value="UniProtKB-KW"/>
</dbReference>
<dbReference type="AlphaFoldDB" id="A0A367ZML5"/>
<evidence type="ECO:0000259" key="10">
    <source>
        <dbReference type="PROSITE" id="PS51898"/>
    </source>
</evidence>
<evidence type="ECO:0000256" key="7">
    <source>
        <dbReference type="ARBA" id="ARBA00023172"/>
    </source>
</evidence>
<feature type="active site" evidence="9">
    <location>
        <position position="270"/>
    </location>
</feature>
<dbReference type="InterPro" id="IPR013762">
    <property type="entry name" value="Integrase-like_cat_sf"/>
</dbReference>
<keyword evidence="5 9" id="KW-0229">DNA integration</keyword>
<keyword evidence="8 9" id="KW-0131">Cell cycle</keyword>
<comment type="function">
    <text evidence="9">Site-specific tyrosine recombinase, which acts by catalyzing the cutting and rejoining of the recombining DNA molecules. The XerC-XerD complex is essential to convert dimers of the bacterial chromosome into monomers to permit their segregation at cell division. It also contributes to the segregational stability of plasmids.</text>
</comment>
<dbReference type="GO" id="GO:0003677">
    <property type="term" value="F:DNA binding"/>
    <property type="evidence" value="ECO:0007669"/>
    <property type="project" value="UniProtKB-UniRule"/>
</dbReference>
<dbReference type="GO" id="GO:0006313">
    <property type="term" value="P:DNA transposition"/>
    <property type="evidence" value="ECO:0007669"/>
    <property type="project" value="UniProtKB-UniRule"/>
</dbReference>
<feature type="active site" evidence="9">
    <location>
        <position position="247"/>
    </location>
</feature>
<dbReference type="NCBIfam" id="NF001399">
    <property type="entry name" value="PRK00283.1"/>
    <property type="match status" value="1"/>
</dbReference>
<protein>
    <recommendedName>
        <fullName evidence="9">Tyrosine recombinase XerC</fullName>
    </recommendedName>
</protein>
<evidence type="ECO:0000256" key="3">
    <source>
        <dbReference type="ARBA" id="ARBA00022618"/>
    </source>
</evidence>
<dbReference type="CDD" id="cd00798">
    <property type="entry name" value="INT_XerDC_C"/>
    <property type="match status" value="1"/>
</dbReference>
<organism evidence="12 13">
    <name type="scientific">Candidatus Ozemobacter sibiricus</name>
    <dbReference type="NCBI Taxonomy" id="2268124"/>
    <lineage>
        <taxon>Bacteria</taxon>
        <taxon>Candidatus Ozemobacteria</taxon>
        <taxon>Candidatus Ozemobacterales</taxon>
        <taxon>Candidatus Ozemobacteraceae</taxon>
        <taxon>Candidatus Ozemobacter</taxon>
    </lineage>
</organism>
<feature type="domain" description="Core-binding (CB)" evidence="11">
    <location>
        <begin position="1"/>
        <end position="89"/>
    </location>
</feature>
<dbReference type="EMBL" id="QOQW01000013">
    <property type="protein sequence ID" value="RCK79374.1"/>
    <property type="molecule type" value="Genomic_DNA"/>
</dbReference>
<evidence type="ECO:0000256" key="8">
    <source>
        <dbReference type="ARBA" id="ARBA00023306"/>
    </source>
</evidence>
<keyword evidence="6 9" id="KW-0238">DNA-binding</keyword>
<feature type="active site" evidence="9">
    <location>
        <position position="149"/>
    </location>
</feature>
<dbReference type="InterPro" id="IPR004107">
    <property type="entry name" value="Integrase_SAM-like_N"/>
</dbReference>
<dbReference type="InterPro" id="IPR002104">
    <property type="entry name" value="Integrase_catalytic"/>
</dbReference>
<proteinExistence type="inferred from homology"/>
<keyword evidence="7 9" id="KW-0233">DNA recombination</keyword>
<feature type="domain" description="Tyr recombinase" evidence="10">
    <location>
        <begin position="110"/>
        <end position="292"/>
    </location>
</feature>
<evidence type="ECO:0000256" key="9">
    <source>
        <dbReference type="HAMAP-Rule" id="MF_01808"/>
    </source>
</evidence>
<sequence length="302" mass="33791">MEAMILEFLQACEKERSLSPHTVRGYRGDLERFLHWARRSLGSLDPRRLERLRPAEIRSFLSLRRQEGLAPISLRRTQSALRAFFRFGLRRQWFTRNPMEGVDSPKTGRPLPQVLTAGEAERLLAAPEDSLLGLRDRAILEILYGSGLRVSEAAGLTLVAVDLTGRTLCVHGKGRKDRVVPLTPAAAQAIEAYLARRRAEQPEAAGHPALFLSRFATPLTARSIARLLDKHSRRAGLMKTVRPHALRHSFATHLLDGGADLRAVQEMLGHASLSTTQIYTHLSKEKLKTVYLQSHPRAGGRK</sequence>
<feature type="active site" evidence="9">
    <location>
        <position position="244"/>
    </location>
</feature>
<gene>
    <name evidence="9" type="primary">xerC</name>
    <name evidence="12" type="ORF">OZSIB_0014</name>
</gene>
<evidence type="ECO:0000313" key="13">
    <source>
        <dbReference type="Proteomes" id="UP000252355"/>
    </source>
</evidence>
<keyword evidence="2 9" id="KW-0963">Cytoplasm</keyword>
<feature type="active site" description="O-(3'-phospho-DNA)-tyrosine intermediate" evidence="9">
    <location>
        <position position="279"/>
    </location>
</feature>